<feature type="region of interest" description="Disordered" evidence="1">
    <location>
        <begin position="50"/>
        <end position="81"/>
    </location>
</feature>
<dbReference type="STRING" id="994479.GCA_000194155_06351"/>
<proteinExistence type="predicted"/>
<evidence type="ECO:0000313" key="2">
    <source>
        <dbReference type="EMBL" id="PKW13429.1"/>
    </source>
</evidence>
<evidence type="ECO:0000256" key="1">
    <source>
        <dbReference type="SAM" id="MobiDB-lite"/>
    </source>
</evidence>
<dbReference type="AlphaFoldDB" id="A0A2N3XS04"/>
<dbReference type="EMBL" id="PJNB01000001">
    <property type="protein sequence ID" value="PKW13429.1"/>
    <property type="molecule type" value="Genomic_DNA"/>
</dbReference>
<feature type="region of interest" description="Disordered" evidence="1">
    <location>
        <begin position="148"/>
        <end position="176"/>
    </location>
</feature>
<dbReference type="OrthoDB" id="3683964at2"/>
<dbReference type="RefSeq" id="WP_010313122.1">
    <property type="nucleotide sequence ID" value="NZ_CP061007.1"/>
</dbReference>
<keyword evidence="3" id="KW-1185">Reference proteome</keyword>
<dbReference type="Proteomes" id="UP000233786">
    <property type="component" value="Unassembled WGS sequence"/>
</dbReference>
<accession>A0A2N3XS04</accession>
<feature type="region of interest" description="Disordered" evidence="1">
    <location>
        <begin position="190"/>
        <end position="282"/>
    </location>
</feature>
<feature type="compositionally biased region" description="Low complexity" evidence="1">
    <location>
        <begin position="50"/>
        <end position="59"/>
    </location>
</feature>
<reference evidence="2" key="1">
    <citation type="submission" date="2017-12" db="EMBL/GenBank/DDBJ databases">
        <title>Sequencing the genomes of 1000 Actinobacteria strains.</title>
        <authorList>
            <person name="Klenk H.-P."/>
        </authorList>
    </citation>
    <scope>NUCLEOTIDE SEQUENCE [LARGE SCALE GENOMIC DNA]</scope>
    <source>
        <strain evidence="2">DSM 44228</strain>
    </source>
</reference>
<protein>
    <submittedName>
        <fullName evidence="2">Uncharacterized protein</fullName>
    </submittedName>
</protein>
<comment type="caution">
    <text evidence="2">The sequence shown here is derived from an EMBL/GenBank/DDBJ whole genome shotgun (WGS) entry which is preliminary data.</text>
</comment>
<sequence>MSRRDRRTAAARRWRLLTRALVVTGATVAGTSAAWLIGCGLHADAADLPSAAPADQSAPRPVEPPESTVDGSATGRSGPAGFSLARLDPVALVRSDPAGRLLDAARPVTGVLQESATGVGHVADDALSTTGTQAAALSTSVDNGLDGLAGPLLSGETGQQSAYSPPAPPASAPAAAPVVPLPTQLVEHRHSVEQPESVVQRRAPEPGETPGNRDWSRPFALPAPSGAPSCGGTGDGPQLNNAPVGCYPAEPDRTPALAGAPARTRAGTLISVPEPQPGTTPD</sequence>
<name>A0A2N3XS04_SACSN</name>
<gene>
    <name evidence="2" type="ORF">A8926_0956</name>
</gene>
<organism evidence="2 3">
    <name type="scientific">Saccharopolyspora spinosa</name>
    <dbReference type="NCBI Taxonomy" id="60894"/>
    <lineage>
        <taxon>Bacteria</taxon>
        <taxon>Bacillati</taxon>
        <taxon>Actinomycetota</taxon>
        <taxon>Actinomycetes</taxon>
        <taxon>Pseudonocardiales</taxon>
        <taxon>Pseudonocardiaceae</taxon>
        <taxon>Saccharopolyspora</taxon>
    </lineage>
</organism>
<evidence type="ECO:0000313" key="3">
    <source>
        <dbReference type="Proteomes" id="UP000233786"/>
    </source>
</evidence>